<proteinExistence type="inferred from homology"/>
<dbReference type="InterPro" id="IPR005824">
    <property type="entry name" value="KOW"/>
</dbReference>
<evidence type="ECO:0000256" key="6">
    <source>
        <dbReference type="ARBA" id="ARBA00035206"/>
    </source>
</evidence>
<comment type="function">
    <text evidence="7 8">One of the proteins that surrounds the polypeptide exit tunnel on the outside of the subunit.</text>
</comment>
<evidence type="ECO:0000256" key="3">
    <source>
        <dbReference type="ARBA" id="ARBA00022884"/>
    </source>
</evidence>
<evidence type="ECO:0000256" key="5">
    <source>
        <dbReference type="ARBA" id="ARBA00023274"/>
    </source>
</evidence>
<dbReference type="HAMAP" id="MF_01326_B">
    <property type="entry name" value="Ribosomal_uL24_B"/>
    <property type="match status" value="1"/>
</dbReference>
<dbReference type="GO" id="GO:0006412">
    <property type="term" value="P:translation"/>
    <property type="evidence" value="ECO:0007669"/>
    <property type="project" value="UniProtKB-UniRule"/>
</dbReference>
<protein>
    <recommendedName>
        <fullName evidence="6 8">Large ribosomal subunit protein uL24</fullName>
    </recommendedName>
</protein>
<dbReference type="Pfam" id="PF00467">
    <property type="entry name" value="KOW"/>
    <property type="match status" value="1"/>
</dbReference>
<dbReference type="GO" id="GO:1990904">
    <property type="term" value="C:ribonucleoprotein complex"/>
    <property type="evidence" value="ECO:0007669"/>
    <property type="project" value="UniProtKB-KW"/>
</dbReference>
<dbReference type="SMART" id="SM00739">
    <property type="entry name" value="KOW"/>
    <property type="match status" value="1"/>
</dbReference>
<dbReference type="GO" id="GO:0005840">
    <property type="term" value="C:ribosome"/>
    <property type="evidence" value="ECO:0007669"/>
    <property type="project" value="UniProtKB-KW"/>
</dbReference>
<dbReference type="GO" id="GO:0019843">
    <property type="term" value="F:rRNA binding"/>
    <property type="evidence" value="ECO:0007669"/>
    <property type="project" value="UniProtKB-UniRule"/>
</dbReference>
<dbReference type="InterPro" id="IPR057264">
    <property type="entry name" value="Ribosomal_uL24_C"/>
</dbReference>
<evidence type="ECO:0000256" key="7">
    <source>
        <dbReference type="ARBA" id="ARBA00058688"/>
    </source>
</evidence>
<comment type="similarity">
    <text evidence="1 8 9">Belongs to the universal ribosomal protein uL24 family.</text>
</comment>
<keyword evidence="2 8" id="KW-0699">rRNA-binding</keyword>
<dbReference type="InterPro" id="IPR003256">
    <property type="entry name" value="Ribosomal_uL24"/>
</dbReference>
<accession>A0A0H4TC42</accession>
<feature type="domain" description="KOW" evidence="10">
    <location>
        <begin position="17"/>
        <end position="44"/>
    </location>
</feature>
<evidence type="ECO:0000313" key="11">
    <source>
        <dbReference type="EMBL" id="AKQ04077.1"/>
    </source>
</evidence>
<dbReference type="FunFam" id="2.30.30.30:FF:000004">
    <property type="entry name" value="50S ribosomal protein L24"/>
    <property type="match status" value="1"/>
</dbReference>
<dbReference type="AlphaFoldDB" id="A0A0H4TC42"/>
<sequence>MPIYCLLPNAWWLSFMNIRKNDSVMVIAGRERGKTGKVLRVIPEREAAIIERVNLVKRHSRPRGPQQPGGILEKEASIHASNLMVMCDKCNAPVRIGRKALPDGKKVRICRRCGETLD</sequence>
<evidence type="ECO:0000256" key="8">
    <source>
        <dbReference type="HAMAP-Rule" id="MF_01326"/>
    </source>
</evidence>
<evidence type="ECO:0000259" key="10">
    <source>
        <dbReference type="SMART" id="SM00739"/>
    </source>
</evidence>
<keyword evidence="3 8" id="KW-0694">RNA-binding</keyword>
<evidence type="ECO:0000256" key="2">
    <source>
        <dbReference type="ARBA" id="ARBA00022730"/>
    </source>
</evidence>
<name>A0A0H4TC42_9DELT</name>
<dbReference type="InterPro" id="IPR008991">
    <property type="entry name" value="Translation_prot_SH3-like_sf"/>
</dbReference>
<dbReference type="InterPro" id="IPR014722">
    <property type="entry name" value="Rib_uL2_dom2"/>
</dbReference>
<dbReference type="SUPFAM" id="SSF50104">
    <property type="entry name" value="Translation proteins SH3-like domain"/>
    <property type="match status" value="1"/>
</dbReference>
<organism evidence="11">
    <name type="scientific">uncultured delta proteobacterium Rifle_16ft_4_minimus_39832</name>
    <dbReference type="NCBI Taxonomy" id="1665182"/>
    <lineage>
        <taxon>Bacteria</taxon>
        <taxon>Deltaproteobacteria</taxon>
        <taxon>environmental samples</taxon>
    </lineage>
</organism>
<dbReference type="PANTHER" id="PTHR12903">
    <property type="entry name" value="MITOCHONDRIAL RIBOSOMAL PROTEIN L24"/>
    <property type="match status" value="1"/>
</dbReference>
<keyword evidence="4 8" id="KW-0689">Ribosomal protein</keyword>
<dbReference type="CDD" id="cd06089">
    <property type="entry name" value="KOW_RPL26"/>
    <property type="match status" value="1"/>
</dbReference>
<dbReference type="Pfam" id="PF17136">
    <property type="entry name" value="ribosomal_L24"/>
    <property type="match status" value="1"/>
</dbReference>
<keyword evidence="5 8" id="KW-0687">Ribonucleoprotein</keyword>
<evidence type="ECO:0000256" key="9">
    <source>
        <dbReference type="RuleBase" id="RU003477"/>
    </source>
</evidence>
<dbReference type="GO" id="GO:0003735">
    <property type="term" value="F:structural constituent of ribosome"/>
    <property type="evidence" value="ECO:0007669"/>
    <property type="project" value="InterPro"/>
</dbReference>
<comment type="subunit">
    <text evidence="8">Part of the 50S ribosomal subunit.</text>
</comment>
<dbReference type="InterPro" id="IPR041988">
    <property type="entry name" value="Ribosomal_uL24_KOW"/>
</dbReference>
<comment type="function">
    <text evidence="8">One of two assembly initiator proteins, it binds directly to the 5'-end of the 23S rRNA, where it nucleates assembly of the 50S subunit.</text>
</comment>
<reference evidence="11" key="1">
    <citation type="journal article" date="2015" name="ISME J.">
        <title>Aquifer environment selects for microbial species cohorts in sediment and groundwater.</title>
        <authorList>
            <person name="Hug L.A."/>
            <person name="Thomas B.C."/>
            <person name="Brown C.T."/>
            <person name="Frischkorn K.R."/>
            <person name="Williams K.H."/>
            <person name="Tringe S.G."/>
            <person name="Banfield J.F."/>
        </authorList>
    </citation>
    <scope>NUCLEOTIDE SEQUENCE</scope>
</reference>
<dbReference type="EMBL" id="KT007027">
    <property type="protein sequence ID" value="AKQ04077.1"/>
    <property type="molecule type" value="Genomic_DNA"/>
</dbReference>
<dbReference type="PROSITE" id="PS01108">
    <property type="entry name" value="RIBOSOMAL_L24"/>
    <property type="match status" value="1"/>
</dbReference>
<evidence type="ECO:0000256" key="4">
    <source>
        <dbReference type="ARBA" id="ARBA00022980"/>
    </source>
</evidence>
<dbReference type="Gene3D" id="2.30.30.30">
    <property type="match status" value="1"/>
</dbReference>
<dbReference type="NCBIfam" id="TIGR01079">
    <property type="entry name" value="rplX_bact"/>
    <property type="match status" value="1"/>
</dbReference>
<evidence type="ECO:0000256" key="1">
    <source>
        <dbReference type="ARBA" id="ARBA00010618"/>
    </source>
</evidence>
<gene>
    <name evidence="8" type="primary">rplX</name>
</gene>
<dbReference type="InterPro" id="IPR005825">
    <property type="entry name" value="Ribosomal_uL24_CS"/>
</dbReference>